<comment type="caution">
    <text evidence="1">The sequence shown here is derived from an EMBL/GenBank/DDBJ whole genome shotgun (WGS) entry which is preliminary data.</text>
</comment>
<reference evidence="1" key="2">
    <citation type="journal article" date="2023" name="Commun. Biol.">
        <title>Intrasexual cuticular hydrocarbon dimorphism in a wasp sheds light on hydrocarbon biosynthesis genes in Hymenoptera.</title>
        <authorList>
            <person name="Moris V.C."/>
            <person name="Podsiadlowski L."/>
            <person name="Martin S."/>
            <person name="Oeyen J.P."/>
            <person name="Donath A."/>
            <person name="Petersen M."/>
            <person name="Wilbrandt J."/>
            <person name="Misof B."/>
            <person name="Liedtke D."/>
            <person name="Thamm M."/>
            <person name="Scheiner R."/>
            <person name="Schmitt T."/>
            <person name="Niehuis O."/>
        </authorList>
    </citation>
    <scope>NUCLEOTIDE SEQUENCE</scope>
    <source>
        <strain evidence="1">GBR_01_08_01A</strain>
    </source>
</reference>
<keyword evidence="2" id="KW-1185">Reference proteome</keyword>
<proteinExistence type="predicted"/>
<protein>
    <submittedName>
        <fullName evidence="1">Uncharacterized protein</fullName>
    </submittedName>
</protein>
<dbReference type="AlphaFoldDB" id="A0AAD9RQ63"/>
<dbReference type="EMBL" id="JAIFRP010000030">
    <property type="protein sequence ID" value="KAK2583600.1"/>
    <property type="molecule type" value="Genomic_DNA"/>
</dbReference>
<accession>A0AAD9RQ63</accession>
<evidence type="ECO:0000313" key="1">
    <source>
        <dbReference type="EMBL" id="KAK2583600.1"/>
    </source>
</evidence>
<name>A0AAD9RQ63_9HYME</name>
<organism evidence="1 2">
    <name type="scientific">Odynerus spinipes</name>
    <dbReference type="NCBI Taxonomy" id="1348599"/>
    <lineage>
        <taxon>Eukaryota</taxon>
        <taxon>Metazoa</taxon>
        <taxon>Ecdysozoa</taxon>
        <taxon>Arthropoda</taxon>
        <taxon>Hexapoda</taxon>
        <taxon>Insecta</taxon>
        <taxon>Pterygota</taxon>
        <taxon>Neoptera</taxon>
        <taxon>Endopterygota</taxon>
        <taxon>Hymenoptera</taxon>
        <taxon>Apocrita</taxon>
        <taxon>Aculeata</taxon>
        <taxon>Vespoidea</taxon>
        <taxon>Vespidae</taxon>
        <taxon>Eumeninae</taxon>
        <taxon>Odynerus</taxon>
    </lineage>
</organism>
<dbReference type="Proteomes" id="UP001258017">
    <property type="component" value="Unassembled WGS sequence"/>
</dbReference>
<evidence type="ECO:0000313" key="2">
    <source>
        <dbReference type="Proteomes" id="UP001258017"/>
    </source>
</evidence>
<gene>
    <name evidence="1" type="ORF">KPH14_009542</name>
</gene>
<sequence>MNLSIALPCSTITTFPAVDEVFSSESKNIIIEENIESNNESKVNKQYVPDPKSDFKAIETLSDANEVSISFDEGIAYKPAQLIRENDACENYSPKYLNENKGIDIDKTGINIKSLSQVDHIYEEVGRNKEPPYWSEFDILDYYEKYSPTTAKTLINTLLLPRQKICKQCASLKYSPVYSDQYIYKKKPLYAREVSLHHLNDLYYFKHSSQRMKCDTNIFSNDNDIQDHMPLYNYSKTTKSGIFYLSGPTKDIFDLKTTCKPELIIISSTVNVVNDVVNTQLYHRYINDTYTRISNNGYIPMTFEVNHDYILSTIKNIGYDTDLQNWINYRNNVLQSCSSKQNELSLPEHHPNRSSLLLLEPLLLMPDLTSTRQRHNKNRIPHTEHLLAISVYIWI</sequence>
<reference evidence="1" key="1">
    <citation type="submission" date="2021-08" db="EMBL/GenBank/DDBJ databases">
        <authorList>
            <person name="Misof B."/>
            <person name="Oliver O."/>
            <person name="Podsiadlowski L."/>
            <person name="Donath A."/>
            <person name="Peters R."/>
            <person name="Mayer C."/>
            <person name="Rust J."/>
            <person name="Gunkel S."/>
            <person name="Lesny P."/>
            <person name="Martin S."/>
            <person name="Oeyen J.P."/>
            <person name="Petersen M."/>
            <person name="Panagiotis P."/>
            <person name="Wilbrandt J."/>
            <person name="Tanja T."/>
        </authorList>
    </citation>
    <scope>NUCLEOTIDE SEQUENCE</scope>
    <source>
        <strain evidence="1">GBR_01_08_01A</strain>
        <tissue evidence="1">Thorax + abdomen</tissue>
    </source>
</reference>